<dbReference type="PANTHER" id="PTHR33223">
    <property type="entry name" value="CCHC-TYPE DOMAIN-CONTAINING PROTEIN"/>
    <property type="match status" value="1"/>
</dbReference>
<dbReference type="EMBL" id="QZWG01000014">
    <property type="protein sequence ID" value="RZB68551.1"/>
    <property type="molecule type" value="Genomic_DNA"/>
</dbReference>
<accession>A0A445H581</accession>
<dbReference type="PANTHER" id="PTHR33223:SF3">
    <property type="match status" value="1"/>
</dbReference>
<evidence type="ECO:0000313" key="1">
    <source>
        <dbReference type="EMBL" id="RZB68551.1"/>
    </source>
</evidence>
<protein>
    <recommendedName>
        <fullName evidence="3">Retrotransposon gag domain-containing protein</fullName>
    </recommendedName>
</protein>
<keyword evidence="2" id="KW-1185">Reference proteome</keyword>
<sequence length="299" mass="34008">MLVSWFQKEDQSRISWDDKSDFCVLKINGIKTIVKSYLPIKDAYVHLGIDGLLNILINMLSYREISKDLQLRHSVHPDHSVQCEHFEHIEYFVAGDYEYYDFEHSTTNFHTENMAQPPPREDPLKNLKEFHIFCSTMKPPDVQEDHIFLKAFPYSMEGVAKDWLYYLAPRSIFSRDDLKRVFLEKFFPGLSNMERSMIDVANGGALGDMTPAEARNLIEKMASNSQQFSARNDAIVLRGVHEVATDSSSSTGNKKLEGKLDALVNLVTQLAMNQKSAPVARVCGLCSSVDHHTDLCPSL</sequence>
<dbReference type="AlphaFoldDB" id="A0A445H581"/>
<evidence type="ECO:0008006" key="3">
    <source>
        <dbReference type="Google" id="ProtNLM"/>
    </source>
</evidence>
<organism evidence="1 2">
    <name type="scientific">Glycine soja</name>
    <name type="common">Wild soybean</name>
    <dbReference type="NCBI Taxonomy" id="3848"/>
    <lineage>
        <taxon>Eukaryota</taxon>
        <taxon>Viridiplantae</taxon>
        <taxon>Streptophyta</taxon>
        <taxon>Embryophyta</taxon>
        <taxon>Tracheophyta</taxon>
        <taxon>Spermatophyta</taxon>
        <taxon>Magnoliopsida</taxon>
        <taxon>eudicotyledons</taxon>
        <taxon>Gunneridae</taxon>
        <taxon>Pentapetalae</taxon>
        <taxon>rosids</taxon>
        <taxon>fabids</taxon>
        <taxon>Fabales</taxon>
        <taxon>Fabaceae</taxon>
        <taxon>Papilionoideae</taxon>
        <taxon>50 kb inversion clade</taxon>
        <taxon>NPAAA clade</taxon>
        <taxon>indigoferoid/millettioid clade</taxon>
        <taxon>Phaseoleae</taxon>
        <taxon>Glycine</taxon>
        <taxon>Glycine subgen. Soja</taxon>
    </lineage>
</organism>
<dbReference type="Proteomes" id="UP000289340">
    <property type="component" value="Chromosome 14"/>
</dbReference>
<proteinExistence type="predicted"/>
<comment type="caution">
    <text evidence="1">The sequence shown here is derived from an EMBL/GenBank/DDBJ whole genome shotgun (WGS) entry which is preliminary data.</text>
</comment>
<gene>
    <name evidence="1" type="ORF">D0Y65_038361</name>
</gene>
<name>A0A445H581_GLYSO</name>
<evidence type="ECO:0000313" key="2">
    <source>
        <dbReference type="Proteomes" id="UP000289340"/>
    </source>
</evidence>
<reference evidence="1 2" key="1">
    <citation type="submission" date="2018-09" db="EMBL/GenBank/DDBJ databases">
        <title>A high-quality reference genome of wild soybean provides a powerful tool to mine soybean genomes.</title>
        <authorList>
            <person name="Xie M."/>
            <person name="Chung C.Y.L."/>
            <person name="Li M.-W."/>
            <person name="Wong F.-L."/>
            <person name="Chan T.-F."/>
            <person name="Lam H.-M."/>
        </authorList>
    </citation>
    <scope>NUCLEOTIDE SEQUENCE [LARGE SCALE GENOMIC DNA]</scope>
    <source>
        <strain evidence="2">cv. W05</strain>
        <tissue evidence="1">Hypocotyl of etiolated seedlings</tissue>
    </source>
</reference>